<evidence type="ECO:0000256" key="4">
    <source>
        <dbReference type="ARBA" id="ARBA00022801"/>
    </source>
</evidence>
<dbReference type="VEuPathDB" id="VectorBase:ADAC009259"/>
<dbReference type="VEuPathDB" id="VectorBase:ADAR2_009883"/>
<accession>W5J436</accession>
<reference evidence="7" key="3">
    <citation type="journal article" date="2013" name="Nucleic Acids Res.">
        <title>The genome of Anopheles darlingi, the main neotropical malaria vector.</title>
        <authorList>
            <person name="Marinotti O."/>
            <person name="Cerqueira G.C."/>
            <person name="de Almeida L.G."/>
            <person name="Ferro M.I."/>
            <person name="Loreto E.L."/>
            <person name="Zaha A."/>
            <person name="Teixeira S.M."/>
            <person name="Wespiser A.R."/>
            <person name="Almeida E Silva A."/>
            <person name="Schlindwein A.D."/>
            <person name="Pacheco A.C."/>
            <person name="Silva A.L."/>
            <person name="Graveley B.R."/>
            <person name="Walenz B.P."/>
            <person name="Lima Bde A."/>
            <person name="Ribeiro C.A."/>
            <person name="Nunes-Silva C.G."/>
            <person name="de Carvalho C.R."/>
            <person name="Soares C.M."/>
            <person name="de Menezes C.B."/>
            <person name="Matiolli C."/>
            <person name="Caffrey D."/>
            <person name="Araujo D.A."/>
            <person name="de Oliveira D.M."/>
            <person name="Golenbock D."/>
            <person name="Grisard E.C."/>
            <person name="Fantinatti-Garboggini F."/>
            <person name="de Carvalho F.M."/>
            <person name="Barcellos F.G."/>
            <person name="Prosdocimi F."/>
            <person name="May G."/>
            <person name="Azevedo Junior G.M."/>
            <person name="Guimaraes G.M."/>
            <person name="Goldman G.H."/>
            <person name="Padilha I.Q."/>
            <person name="Batista Jda S."/>
            <person name="Ferro J.A."/>
            <person name="Ribeiro J.M."/>
            <person name="Fietto J.L."/>
            <person name="Dabbas K.M."/>
            <person name="Cerdeira L."/>
            <person name="Agnez-Lima L.F."/>
            <person name="Brocchi M."/>
            <person name="de Carvalho M.O."/>
            <person name="Teixeira Mde M."/>
            <person name="Diniz Maia Mde M."/>
            <person name="Goldman M.H."/>
            <person name="Cruz Schneider M.P."/>
            <person name="Felipe M.S."/>
            <person name="Hungria M."/>
            <person name="Nicolas M.F."/>
            <person name="Pereira M."/>
            <person name="Montes M.A."/>
            <person name="Cantao M.E."/>
            <person name="Vincentz M."/>
            <person name="Rafael M.S."/>
            <person name="Silverman N."/>
            <person name="Stoco P.H."/>
            <person name="Souza R.C."/>
            <person name="Vicentini R."/>
            <person name="Gazzinelli R.T."/>
            <person name="Neves Rde O."/>
            <person name="Silva R."/>
            <person name="Astolfi-Filho S."/>
            <person name="Maciel T.E."/>
            <person name="Urmenyi T.P."/>
            <person name="Tadei W.P."/>
            <person name="Camargo E.P."/>
            <person name="de Vasconcelos A.T."/>
        </authorList>
    </citation>
    <scope>NUCLEOTIDE SEQUENCE</scope>
</reference>
<reference evidence="7" key="2">
    <citation type="submission" date="2010-05" db="EMBL/GenBank/DDBJ databases">
        <authorList>
            <person name="Almeida L.G."/>
            <person name="Nicolas M.F."/>
            <person name="Souza R.C."/>
            <person name="Vasconcelos A.T.R."/>
        </authorList>
    </citation>
    <scope>NUCLEOTIDE SEQUENCE</scope>
</reference>
<dbReference type="PANTHER" id="PTHR11010">
    <property type="entry name" value="PROTEASE S28 PRO-X CARBOXYPEPTIDASE-RELATED"/>
    <property type="match status" value="1"/>
</dbReference>
<evidence type="ECO:0000256" key="5">
    <source>
        <dbReference type="ARBA" id="ARBA00023180"/>
    </source>
</evidence>
<evidence type="ECO:0000256" key="6">
    <source>
        <dbReference type="SAM" id="SignalP"/>
    </source>
</evidence>
<evidence type="ECO:0000256" key="3">
    <source>
        <dbReference type="ARBA" id="ARBA00022729"/>
    </source>
</evidence>
<evidence type="ECO:0000313" key="8">
    <source>
        <dbReference type="EnsemblMetazoa" id="ADAC009259-PA"/>
    </source>
</evidence>
<keyword evidence="9" id="KW-1185">Reference proteome</keyword>
<dbReference type="EnsemblMetazoa" id="ADAC009259-RA">
    <property type="protein sequence ID" value="ADAC009259-PA"/>
    <property type="gene ID" value="ADAC009259"/>
</dbReference>
<dbReference type="eggNOG" id="KOG2182">
    <property type="taxonomic scope" value="Eukaryota"/>
</dbReference>
<dbReference type="AlphaFoldDB" id="W5J436"/>
<evidence type="ECO:0000313" key="9">
    <source>
        <dbReference type="Proteomes" id="UP000000673"/>
    </source>
</evidence>
<evidence type="ECO:0000313" key="7">
    <source>
        <dbReference type="EMBL" id="ETN59152.1"/>
    </source>
</evidence>
<dbReference type="Pfam" id="PF05577">
    <property type="entry name" value="Peptidase_S28"/>
    <property type="match status" value="1"/>
</dbReference>
<dbReference type="GO" id="GO:0006508">
    <property type="term" value="P:proteolysis"/>
    <property type="evidence" value="ECO:0007669"/>
    <property type="project" value="UniProtKB-KW"/>
</dbReference>
<dbReference type="Gene3D" id="1.20.120.980">
    <property type="entry name" value="Serine carboxypeptidase S28, SKS domain"/>
    <property type="match status" value="1"/>
</dbReference>
<dbReference type="InterPro" id="IPR042269">
    <property type="entry name" value="Ser_carbopepase_S28_SKS"/>
</dbReference>
<dbReference type="SUPFAM" id="SSF53474">
    <property type="entry name" value="alpha/beta-Hydrolases"/>
    <property type="match status" value="1"/>
</dbReference>
<dbReference type="InterPro" id="IPR029058">
    <property type="entry name" value="AB_hydrolase_fold"/>
</dbReference>
<sequence>MRTVLALIAVSLLAASLEALPQQDVEQPPVARSVWNRLHREPPIRGGAPTKKAAPVTTKYIMQRLDHFDPQNVNTWSMRYMENGEHYQAGGPLFIYVGGEWEISEGSISRGHVYDMAQQLNGYLFYTEHRYYGKSHPTVDLRTDKLKYLNIDQALADLAHFVIEMRKTIPGAERSGVIMTGGSYSATMVAWFRQKYPHLVNGAWASSAPVFAKMEFTEYKEIVSESIRLVGGSNCANRIERGVQQVEELIANRQYAQVADKFRLCSDVDLSKPLDVMNFFSSISDEFAGVVQYHSAGDIEGVCEVIESVPNEMEALAKFITSSLGGGCNSYGYKAMVDFYKNVAWNHGAAQSSMRQWLYQTCAEYGWYQISGSSNQIFGSSFPVELFVELCGDLYDGFFDETRIENNIARTNVMYGGWNPEVTNVFFTQGHLDPWRAMGIQADLNEHSPGVVIPGASHCADLSSISAGDSQEMRAAKEKIFELVQQWLA</sequence>
<dbReference type="InterPro" id="IPR008758">
    <property type="entry name" value="Peptidase_S28"/>
</dbReference>
<keyword evidence="2 7" id="KW-0645">Protease</keyword>
<dbReference type="GO" id="GO:0008239">
    <property type="term" value="F:dipeptidyl-peptidase activity"/>
    <property type="evidence" value="ECO:0007669"/>
    <property type="project" value="TreeGrafter"/>
</dbReference>
<dbReference type="HOGENOM" id="CLU_020959_3_1_1"/>
<dbReference type="EMBL" id="ADMH02002101">
    <property type="protein sequence ID" value="ETN59152.1"/>
    <property type="molecule type" value="Genomic_DNA"/>
</dbReference>
<evidence type="ECO:0000256" key="2">
    <source>
        <dbReference type="ARBA" id="ARBA00022670"/>
    </source>
</evidence>
<organism evidence="7">
    <name type="scientific">Anopheles darlingi</name>
    <name type="common">Mosquito</name>
    <dbReference type="NCBI Taxonomy" id="43151"/>
    <lineage>
        <taxon>Eukaryota</taxon>
        <taxon>Metazoa</taxon>
        <taxon>Ecdysozoa</taxon>
        <taxon>Arthropoda</taxon>
        <taxon>Hexapoda</taxon>
        <taxon>Insecta</taxon>
        <taxon>Pterygota</taxon>
        <taxon>Neoptera</taxon>
        <taxon>Endopterygota</taxon>
        <taxon>Diptera</taxon>
        <taxon>Nematocera</taxon>
        <taxon>Culicoidea</taxon>
        <taxon>Culicidae</taxon>
        <taxon>Anophelinae</taxon>
        <taxon>Anopheles</taxon>
    </lineage>
</organism>
<gene>
    <name evidence="7" type="ORF">AND_009259</name>
</gene>
<feature type="chain" id="PRO_5010154833" evidence="6">
    <location>
        <begin position="20"/>
        <end position="489"/>
    </location>
</feature>
<keyword evidence="5" id="KW-0325">Glycoprotein</keyword>
<evidence type="ECO:0000256" key="1">
    <source>
        <dbReference type="ARBA" id="ARBA00011079"/>
    </source>
</evidence>
<protein>
    <submittedName>
        <fullName evidence="7">Thymus-specific serine protease</fullName>
    </submittedName>
</protein>
<dbReference type="GO" id="GO:0070008">
    <property type="term" value="F:serine-type exopeptidase activity"/>
    <property type="evidence" value="ECO:0007669"/>
    <property type="project" value="InterPro"/>
</dbReference>
<dbReference type="Proteomes" id="UP000000673">
    <property type="component" value="Unassembled WGS sequence"/>
</dbReference>
<proteinExistence type="inferred from homology"/>
<feature type="signal peptide" evidence="6">
    <location>
        <begin position="1"/>
        <end position="19"/>
    </location>
</feature>
<dbReference type="PANTHER" id="PTHR11010:SF5">
    <property type="entry name" value="RE36938P-RELATED"/>
    <property type="match status" value="1"/>
</dbReference>
<reference evidence="8" key="4">
    <citation type="submission" date="2015-06" db="UniProtKB">
        <authorList>
            <consortium name="EnsemblMetazoa"/>
        </authorList>
    </citation>
    <scope>IDENTIFICATION</scope>
</reference>
<comment type="similarity">
    <text evidence="1">Belongs to the peptidase S28 family.</text>
</comment>
<reference evidence="7 9" key="1">
    <citation type="journal article" date="2010" name="BMC Genomics">
        <title>Combination of measures distinguishes pre-miRNAs from other stem-loops in the genome of the newly sequenced Anopheles darlingi.</title>
        <authorList>
            <person name="Mendes N.D."/>
            <person name="Freitas A.T."/>
            <person name="Vasconcelos A.T."/>
            <person name="Sagot M.F."/>
        </authorList>
    </citation>
    <scope>NUCLEOTIDE SEQUENCE</scope>
</reference>
<dbReference type="FunCoup" id="W5J436">
    <property type="interactions" value="1"/>
</dbReference>
<keyword evidence="4" id="KW-0378">Hydrolase</keyword>
<dbReference type="OMA" id="CERFDVY"/>
<keyword evidence="3 6" id="KW-0732">Signal</keyword>
<name>W5J436_ANODA</name>
<dbReference type="Gene3D" id="3.40.50.1820">
    <property type="entry name" value="alpha/beta hydrolase"/>
    <property type="match status" value="1"/>
</dbReference>